<organism evidence="5 6">
    <name type="scientific">Pyricularia grisea</name>
    <name type="common">Crabgrass-specific blast fungus</name>
    <name type="synonym">Magnaporthe grisea</name>
    <dbReference type="NCBI Taxonomy" id="148305"/>
    <lineage>
        <taxon>Eukaryota</taxon>
        <taxon>Fungi</taxon>
        <taxon>Dikarya</taxon>
        <taxon>Ascomycota</taxon>
        <taxon>Pezizomycotina</taxon>
        <taxon>Sordariomycetes</taxon>
        <taxon>Sordariomycetidae</taxon>
        <taxon>Magnaporthales</taxon>
        <taxon>Pyriculariaceae</taxon>
        <taxon>Pyricularia</taxon>
    </lineage>
</organism>
<protein>
    <recommendedName>
        <fullName evidence="7">Glycoside hydrolase family 39 protein</fullName>
    </recommendedName>
</protein>
<dbReference type="InterPro" id="IPR018087">
    <property type="entry name" value="Glyco_hydro_5_CS"/>
</dbReference>
<reference evidence="6" key="3">
    <citation type="submission" date="2025-08" db="UniProtKB">
        <authorList>
            <consortium name="RefSeq"/>
        </authorList>
    </citation>
    <scope>IDENTIFICATION</scope>
    <source>
        <strain evidence="6">NI907</strain>
    </source>
</reference>
<evidence type="ECO:0000313" key="5">
    <source>
        <dbReference type="Proteomes" id="UP000515153"/>
    </source>
</evidence>
<dbReference type="KEGG" id="pgri:PgNI_11113"/>
<dbReference type="GeneID" id="41965992"/>
<dbReference type="Proteomes" id="UP000515153">
    <property type="component" value="Chromosome VII"/>
</dbReference>
<feature type="chain" id="PRO_5027996917" description="Glycoside hydrolase family 39 protein" evidence="4">
    <location>
        <begin position="23"/>
        <end position="459"/>
    </location>
</feature>
<reference evidence="5 6" key="1">
    <citation type="journal article" date="2019" name="Mol. Biol. Evol.">
        <title>Blast fungal genomes show frequent chromosomal changes, gene gains and losses, and effector gene turnover.</title>
        <authorList>
            <person name="Gomez Luciano L.B."/>
            <person name="Jason Tsai I."/>
            <person name="Chuma I."/>
            <person name="Tosa Y."/>
            <person name="Chen Y.H."/>
            <person name="Li J.Y."/>
            <person name="Li M.Y."/>
            <person name="Jade Lu M.Y."/>
            <person name="Nakayashiki H."/>
            <person name="Li W.H."/>
        </authorList>
    </citation>
    <scope>NUCLEOTIDE SEQUENCE [LARGE SCALE GENOMIC DNA]</scope>
    <source>
        <strain evidence="5 6">NI907</strain>
    </source>
</reference>
<dbReference type="AlphaFoldDB" id="A0A6P8AZR0"/>
<dbReference type="RefSeq" id="XP_030980377.1">
    <property type="nucleotide sequence ID" value="XM_031131087.1"/>
</dbReference>
<evidence type="ECO:0000256" key="3">
    <source>
        <dbReference type="ARBA" id="ARBA00023295"/>
    </source>
</evidence>
<dbReference type="InterPro" id="IPR017853">
    <property type="entry name" value="GH"/>
</dbReference>
<comment type="similarity">
    <text evidence="1">Belongs to the glycosyl hydrolase 5 (cellulase A) family.</text>
</comment>
<sequence length="459" mass="50319">MSYLAALSVFSALLICPAASLATRQTTAGTATVNLTTSIGHAKCLGSGFIYGWPDNGTSVDTSIPDYLAQGIRFNSTRAGGAQIAARGWAGGFDGYKERFNSALSNYRTTRKYGGDFILLPHDLWGADSVQSSGTAFPGDNGNWTDAYLFLDQLVADLKANDMLEGLVIDIWNEPDGSSFWARSWQQYLDYYVKAHNYIKTQLPRTLISGPSMANAPTLTDDKWNSWMSTVVGNATIPNIWSWHQISSTRDLDLVVPDFYTLLYNHNLPERPIDINEYAWPSEQTPAHSVFYISQLERHNLRGLRANWGSGTALHDNMADLVFHNTTTSSYSPNGEWYLYKYYADMVGERVDTAASADAKSDVFAVVDGGVAKILTGTRSVQGTYEVVVSGLTRLGLPKDGTVQVHTRRFDWAGAKVDVGGPVDLGNTTMNYSSDTLTISVTYPTNATAFAFELSSVKQ</sequence>
<dbReference type="PROSITE" id="PS00659">
    <property type="entry name" value="GLYCOSYL_HYDROL_F5"/>
    <property type="match status" value="1"/>
</dbReference>
<keyword evidence="3" id="KW-0326">Glycosidase</keyword>
<dbReference type="Gene3D" id="3.20.20.80">
    <property type="entry name" value="Glycosidases"/>
    <property type="match status" value="1"/>
</dbReference>
<keyword evidence="4" id="KW-0732">Signal</keyword>
<evidence type="ECO:0000313" key="6">
    <source>
        <dbReference type="RefSeq" id="XP_030980377.1"/>
    </source>
</evidence>
<gene>
    <name evidence="6" type="ORF">PgNI_11113</name>
</gene>
<evidence type="ECO:0000256" key="1">
    <source>
        <dbReference type="ARBA" id="ARBA00005641"/>
    </source>
</evidence>
<keyword evidence="5" id="KW-1185">Reference proteome</keyword>
<keyword evidence="2" id="KW-0378">Hydrolase</keyword>
<dbReference type="GO" id="GO:0004553">
    <property type="term" value="F:hydrolase activity, hydrolyzing O-glycosyl compounds"/>
    <property type="evidence" value="ECO:0007669"/>
    <property type="project" value="InterPro"/>
</dbReference>
<dbReference type="GO" id="GO:0005975">
    <property type="term" value="P:carbohydrate metabolic process"/>
    <property type="evidence" value="ECO:0007669"/>
    <property type="project" value="InterPro"/>
</dbReference>
<reference evidence="6" key="2">
    <citation type="submission" date="2019-10" db="EMBL/GenBank/DDBJ databases">
        <authorList>
            <consortium name="NCBI Genome Project"/>
        </authorList>
    </citation>
    <scope>NUCLEOTIDE SEQUENCE</scope>
    <source>
        <strain evidence="6">NI907</strain>
    </source>
</reference>
<accession>A0A6P8AZR0</accession>
<proteinExistence type="inferred from homology"/>
<name>A0A6P8AZR0_PYRGI</name>
<evidence type="ECO:0000256" key="2">
    <source>
        <dbReference type="ARBA" id="ARBA00022801"/>
    </source>
</evidence>
<feature type="signal peptide" evidence="4">
    <location>
        <begin position="1"/>
        <end position="22"/>
    </location>
</feature>
<evidence type="ECO:0000256" key="4">
    <source>
        <dbReference type="SAM" id="SignalP"/>
    </source>
</evidence>
<dbReference type="SUPFAM" id="SSF51445">
    <property type="entry name" value="(Trans)glycosidases"/>
    <property type="match status" value="1"/>
</dbReference>
<evidence type="ECO:0008006" key="7">
    <source>
        <dbReference type="Google" id="ProtNLM"/>
    </source>
</evidence>